<dbReference type="Proteomes" id="UP000235925">
    <property type="component" value="Unassembled WGS sequence"/>
</dbReference>
<feature type="signal peptide" evidence="1">
    <location>
        <begin position="1"/>
        <end position="21"/>
    </location>
</feature>
<keyword evidence="1" id="KW-0732">Signal</keyword>
<dbReference type="InterPro" id="IPR009739">
    <property type="entry name" value="LprI-like_N"/>
</dbReference>
<proteinExistence type="predicted"/>
<dbReference type="EMBL" id="POUN01000008">
    <property type="protein sequence ID" value="PNF78692.1"/>
    <property type="molecule type" value="Genomic_DNA"/>
</dbReference>
<protein>
    <recommendedName>
        <fullName evidence="2">Lysozyme inhibitor LprI-like N-terminal domain-containing protein</fullName>
    </recommendedName>
</protein>
<name>A0A2N8RWH1_STUST</name>
<feature type="chain" id="PRO_5014711884" description="Lysozyme inhibitor LprI-like N-terminal domain-containing protein" evidence="1">
    <location>
        <begin position="22"/>
        <end position="136"/>
    </location>
</feature>
<sequence>MFNSRTIALIFLILFVRTALSDDVSNPCKEIEASSQIALCAQYNKEQSDAFLNSSYKATLNRIRLQYRNSPFLANQYIFLLKTAQREWIDLRDADCKLEAFEIEETAEAYQVTIDNCIAKMSDDRADYLNRIAPDI</sequence>
<dbReference type="Gene3D" id="1.20.1270.180">
    <property type="match status" value="1"/>
</dbReference>
<evidence type="ECO:0000256" key="1">
    <source>
        <dbReference type="SAM" id="SignalP"/>
    </source>
</evidence>
<accession>A0A2N8RWH1</accession>
<comment type="caution">
    <text evidence="3">The sequence shown here is derived from an EMBL/GenBank/DDBJ whole genome shotgun (WGS) entry which is preliminary data.</text>
</comment>
<organism evidence="3 4">
    <name type="scientific">Stutzerimonas stutzeri</name>
    <name type="common">Pseudomonas stutzeri</name>
    <dbReference type="NCBI Taxonomy" id="316"/>
    <lineage>
        <taxon>Bacteria</taxon>
        <taxon>Pseudomonadati</taxon>
        <taxon>Pseudomonadota</taxon>
        <taxon>Gammaproteobacteria</taxon>
        <taxon>Pseudomonadales</taxon>
        <taxon>Pseudomonadaceae</taxon>
        <taxon>Stutzerimonas</taxon>
    </lineage>
</organism>
<evidence type="ECO:0000313" key="3">
    <source>
        <dbReference type="EMBL" id="PNF78692.1"/>
    </source>
</evidence>
<feature type="domain" description="Lysozyme inhibitor LprI-like N-terminal" evidence="2">
    <location>
        <begin position="33"/>
        <end position="129"/>
    </location>
</feature>
<evidence type="ECO:0000259" key="2">
    <source>
        <dbReference type="Pfam" id="PF07007"/>
    </source>
</evidence>
<gene>
    <name evidence="3" type="ORF">CXK92_20505</name>
</gene>
<dbReference type="RefSeq" id="WP_102826860.1">
    <property type="nucleotide sequence ID" value="NZ_CP139348.1"/>
</dbReference>
<evidence type="ECO:0000313" key="4">
    <source>
        <dbReference type="Proteomes" id="UP000235925"/>
    </source>
</evidence>
<dbReference type="AlphaFoldDB" id="A0A2N8RWH1"/>
<reference evidence="3 4" key="1">
    <citation type="submission" date="2018-01" db="EMBL/GenBank/DDBJ databases">
        <title>Denitrification phenotypes of diverse strains of Pseudomonas stutzeri.</title>
        <authorList>
            <person name="Milligan D.A."/>
            <person name="Bergaust L."/>
            <person name="Bakken L.R."/>
            <person name="Frostegard A."/>
        </authorList>
    </citation>
    <scope>NUCLEOTIDE SEQUENCE [LARGE SCALE GENOMIC DNA]</scope>
    <source>
        <strain evidence="3 4">KC</strain>
    </source>
</reference>
<dbReference type="OrthoDB" id="7340239at2"/>
<dbReference type="Pfam" id="PF07007">
    <property type="entry name" value="LprI"/>
    <property type="match status" value="1"/>
</dbReference>